<feature type="compositionally biased region" description="Polar residues" evidence="1">
    <location>
        <begin position="39"/>
        <end position="60"/>
    </location>
</feature>
<gene>
    <name evidence="2" type="ORF">JTE90_022244</name>
</gene>
<name>A0AAV6VUK6_9ARAC</name>
<organism evidence="2 3">
    <name type="scientific">Oedothorax gibbosus</name>
    <dbReference type="NCBI Taxonomy" id="931172"/>
    <lineage>
        <taxon>Eukaryota</taxon>
        <taxon>Metazoa</taxon>
        <taxon>Ecdysozoa</taxon>
        <taxon>Arthropoda</taxon>
        <taxon>Chelicerata</taxon>
        <taxon>Arachnida</taxon>
        <taxon>Araneae</taxon>
        <taxon>Araneomorphae</taxon>
        <taxon>Entelegynae</taxon>
        <taxon>Araneoidea</taxon>
        <taxon>Linyphiidae</taxon>
        <taxon>Erigoninae</taxon>
        <taxon>Oedothorax</taxon>
    </lineage>
</organism>
<protein>
    <submittedName>
        <fullName evidence="2">Uncharacterized protein</fullName>
    </submittedName>
</protein>
<reference evidence="2 3" key="1">
    <citation type="journal article" date="2022" name="Nat. Ecol. Evol.">
        <title>A masculinizing supergene underlies an exaggerated male reproductive morph in a spider.</title>
        <authorList>
            <person name="Hendrickx F."/>
            <person name="De Corte Z."/>
            <person name="Sonet G."/>
            <person name="Van Belleghem S.M."/>
            <person name="Kostlbacher S."/>
            <person name="Vangestel C."/>
        </authorList>
    </citation>
    <scope>NUCLEOTIDE SEQUENCE [LARGE SCALE GENOMIC DNA]</scope>
    <source>
        <strain evidence="2">W744_W776</strain>
    </source>
</reference>
<feature type="region of interest" description="Disordered" evidence="1">
    <location>
        <begin position="93"/>
        <end position="128"/>
    </location>
</feature>
<dbReference type="Proteomes" id="UP000827092">
    <property type="component" value="Unassembled WGS sequence"/>
</dbReference>
<evidence type="ECO:0000313" key="2">
    <source>
        <dbReference type="EMBL" id="KAG8200622.1"/>
    </source>
</evidence>
<dbReference type="AlphaFoldDB" id="A0AAV6VUK6"/>
<feature type="region of interest" description="Disordered" evidence="1">
    <location>
        <begin position="39"/>
        <end position="64"/>
    </location>
</feature>
<comment type="caution">
    <text evidence="2">The sequence shown here is derived from an EMBL/GenBank/DDBJ whole genome shotgun (WGS) entry which is preliminary data.</text>
</comment>
<dbReference type="EMBL" id="JAFNEN010000014">
    <property type="protein sequence ID" value="KAG8200622.1"/>
    <property type="molecule type" value="Genomic_DNA"/>
</dbReference>
<accession>A0AAV6VUK6</accession>
<sequence length="128" mass="13996">MVFQTTPLHPPPQIRDDSGIVRSNGLAFVLYNHQHPYTLRNNSTLSTKKISTPKRTSNPLKPNENHPILTIVGVESQQSISIDCGGLFEAWSGQTQLDRRRPQSRPAQSPGSLSSSPLKGLGPSPDDT</sequence>
<keyword evidence="3" id="KW-1185">Reference proteome</keyword>
<feature type="compositionally biased region" description="Low complexity" evidence="1">
    <location>
        <begin position="104"/>
        <end position="128"/>
    </location>
</feature>
<proteinExistence type="predicted"/>
<evidence type="ECO:0000313" key="3">
    <source>
        <dbReference type="Proteomes" id="UP000827092"/>
    </source>
</evidence>
<evidence type="ECO:0000256" key="1">
    <source>
        <dbReference type="SAM" id="MobiDB-lite"/>
    </source>
</evidence>